<accession>I3D2R2</accession>
<dbReference type="AlphaFoldDB" id="I3D2R2"/>
<dbReference type="PATRIC" id="fig|859350.6.peg.1111"/>
<name>I3D2R2_9ARCH</name>
<gene>
    <name evidence="1" type="ORF">BD31_I0185</name>
</gene>
<evidence type="ECO:0000313" key="2">
    <source>
        <dbReference type="Proteomes" id="UP000003423"/>
    </source>
</evidence>
<dbReference type="EMBL" id="AEXL02000090">
    <property type="protein sequence ID" value="EIJ66005.1"/>
    <property type="molecule type" value="Genomic_DNA"/>
</dbReference>
<reference evidence="1 2" key="1">
    <citation type="journal article" date="2012" name="J. Bacteriol.">
        <title>Genome sequence of "Candidatus Nitrosopumilus salaria" BD31, an ammonia-oxidizing archaeon from the San Francisco Bay estuary.</title>
        <authorList>
            <person name="Mosier A.C."/>
            <person name="Allen E.E."/>
            <person name="Kim M."/>
            <person name="Ferriera S."/>
            <person name="Francis C.A."/>
        </authorList>
    </citation>
    <scope>NUCLEOTIDE SEQUENCE [LARGE SCALE GENOMIC DNA]</scope>
    <source>
        <strain evidence="1 2">BD31</strain>
    </source>
</reference>
<protein>
    <submittedName>
        <fullName evidence="1">Uncharacterized protein</fullName>
    </submittedName>
</protein>
<evidence type="ECO:0000313" key="1">
    <source>
        <dbReference type="EMBL" id="EIJ66005.1"/>
    </source>
</evidence>
<dbReference type="Proteomes" id="UP000003423">
    <property type="component" value="Unassembled WGS sequence"/>
</dbReference>
<keyword evidence="2" id="KW-1185">Reference proteome</keyword>
<sequence length="39" mass="4394">MEPVRSCPICPKCGSKRFTRLPGENVTVQCRSCNKIIEI</sequence>
<comment type="caution">
    <text evidence="1">The sequence shown here is derived from an EMBL/GenBank/DDBJ whole genome shotgun (WGS) entry which is preliminary data.</text>
</comment>
<organism evidence="1 2">
    <name type="scientific">Candidatus Nitrosopumilus salarius BD31</name>
    <dbReference type="NCBI Taxonomy" id="859350"/>
    <lineage>
        <taxon>Archaea</taxon>
        <taxon>Nitrososphaerota</taxon>
        <taxon>Nitrososphaeria</taxon>
        <taxon>Nitrosopumilales</taxon>
        <taxon>Nitrosopumilaceae</taxon>
        <taxon>Nitrosopumilus</taxon>
    </lineage>
</organism>
<proteinExistence type="predicted"/>